<evidence type="ECO:0000256" key="9">
    <source>
        <dbReference type="ARBA" id="ARBA00048679"/>
    </source>
</evidence>
<dbReference type="InterPro" id="IPR000719">
    <property type="entry name" value="Prot_kinase_dom"/>
</dbReference>
<dbReference type="PROSITE" id="PS00109">
    <property type="entry name" value="PROTEIN_KINASE_TYR"/>
    <property type="match status" value="1"/>
</dbReference>
<dbReference type="Pfam" id="PF17667">
    <property type="entry name" value="Pkinase_fungal"/>
    <property type="match status" value="1"/>
</dbReference>
<evidence type="ECO:0000256" key="6">
    <source>
        <dbReference type="ARBA" id="ARBA00030980"/>
    </source>
</evidence>
<evidence type="ECO:0000256" key="3">
    <source>
        <dbReference type="ARBA" id="ARBA00012513"/>
    </source>
</evidence>
<protein>
    <recommendedName>
        <fullName evidence="5">EKC/KEOPS complex subunit BUD32</fullName>
        <ecNumber evidence="3">2.7.11.1</ecNumber>
    </recommendedName>
    <alternativeName>
        <fullName evidence="6 7">Atypical Serine/threonine protein kinase BUD32</fullName>
    </alternativeName>
    <alternativeName>
        <fullName evidence="4">EKC/KEOPS complex subunit bud32</fullName>
    </alternativeName>
</protein>
<organism evidence="11 12">
    <name type="scientific">Blumeria hordei</name>
    <name type="common">Barley powdery mildew</name>
    <name type="synonym">Blumeria graminis f. sp. hordei</name>
    <dbReference type="NCBI Taxonomy" id="2867405"/>
    <lineage>
        <taxon>Eukaryota</taxon>
        <taxon>Fungi</taxon>
        <taxon>Dikarya</taxon>
        <taxon>Ascomycota</taxon>
        <taxon>Pezizomycotina</taxon>
        <taxon>Leotiomycetes</taxon>
        <taxon>Erysiphales</taxon>
        <taxon>Erysiphaceae</taxon>
        <taxon>Blumeria</taxon>
    </lineage>
</organism>
<evidence type="ECO:0000256" key="4">
    <source>
        <dbReference type="ARBA" id="ARBA00013948"/>
    </source>
</evidence>
<evidence type="ECO:0000256" key="1">
    <source>
        <dbReference type="ARBA" id="ARBA00003747"/>
    </source>
</evidence>
<dbReference type="Proteomes" id="UP000275772">
    <property type="component" value="Unassembled WGS sequence"/>
</dbReference>
<dbReference type="VEuPathDB" id="FungiDB:BLGHR1_10690"/>
<comment type="catalytic activity">
    <reaction evidence="8">
        <text>L-threonyl-[protein] + ATP = O-phospho-L-threonyl-[protein] + ADP + H(+)</text>
        <dbReference type="Rhea" id="RHEA:46608"/>
        <dbReference type="Rhea" id="RHEA-COMP:11060"/>
        <dbReference type="Rhea" id="RHEA-COMP:11605"/>
        <dbReference type="ChEBI" id="CHEBI:15378"/>
        <dbReference type="ChEBI" id="CHEBI:30013"/>
        <dbReference type="ChEBI" id="CHEBI:30616"/>
        <dbReference type="ChEBI" id="CHEBI:61977"/>
        <dbReference type="ChEBI" id="CHEBI:456216"/>
        <dbReference type="EC" id="2.7.11.1"/>
    </reaction>
</comment>
<dbReference type="EC" id="2.7.11.1" evidence="3"/>
<dbReference type="InterPro" id="IPR040976">
    <property type="entry name" value="Pkinase_fungal"/>
</dbReference>
<gene>
    <name evidence="11" type="ORF">BLGHR1_10690</name>
</gene>
<reference evidence="11 12" key="1">
    <citation type="submission" date="2017-11" db="EMBL/GenBank/DDBJ databases">
        <authorList>
            <person name="Kracher B."/>
        </authorList>
    </citation>
    <scope>NUCLEOTIDE SEQUENCE [LARGE SCALE GENOMIC DNA]</scope>
    <source>
        <strain evidence="11 12">RACE1</strain>
    </source>
</reference>
<dbReference type="SUPFAM" id="SSF56112">
    <property type="entry name" value="Protein kinase-like (PK-like)"/>
    <property type="match status" value="1"/>
</dbReference>
<feature type="domain" description="Protein kinase" evidence="10">
    <location>
        <begin position="3"/>
        <end position="389"/>
    </location>
</feature>
<evidence type="ECO:0000256" key="2">
    <source>
        <dbReference type="ARBA" id="ARBA00011534"/>
    </source>
</evidence>
<evidence type="ECO:0000313" key="12">
    <source>
        <dbReference type="Proteomes" id="UP000275772"/>
    </source>
</evidence>
<evidence type="ECO:0000313" key="11">
    <source>
        <dbReference type="EMBL" id="SZE99969.1"/>
    </source>
</evidence>
<dbReference type="EMBL" id="UNSH01000006">
    <property type="protein sequence ID" value="SZE99969.1"/>
    <property type="molecule type" value="Genomic_DNA"/>
</dbReference>
<dbReference type="PANTHER" id="PTHR38248:SF2">
    <property type="entry name" value="FUNK1 11"/>
    <property type="match status" value="1"/>
</dbReference>
<name>A0A383UJK0_BLUHO</name>
<accession>A0A383UJK0</accession>
<dbReference type="InterPro" id="IPR011009">
    <property type="entry name" value="Kinase-like_dom_sf"/>
</dbReference>
<evidence type="ECO:0000256" key="7">
    <source>
        <dbReference type="ARBA" id="ARBA00033194"/>
    </source>
</evidence>
<dbReference type="GO" id="GO:0005524">
    <property type="term" value="F:ATP binding"/>
    <property type="evidence" value="ECO:0007669"/>
    <property type="project" value="InterPro"/>
</dbReference>
<proteinExistence type="predicted"/>
<comment type="function">
    <text evidence="1">Component of the EKC/KEOPS complex that is required for the formation of a threonylcarbamoyl group on adenosine at position 37 (t(6)A37) in tRNAs that read codons beginning with adenine. The complex is probably involved in the transfer of the threonylcarbamoyl moiety of threonylcarbamoyl-AMP (TC-AMP) to the N6 group of A37. BUD32 has ATPase activity in the context of the EKC/KEOPS complex and likely plays a supporting role to the catalytic subunit KAE1. The EKC/KEOPS complex also promotes both telomere uncapping and telomere elongation. The complex is required for efficient recruitment of transcriptional coactivators.</text>
</comment>
<evidence type="ECO:0000256" key="8">
    <source>
        <dbReference type="ARBA" id="ARBA00047899"/>
    </source>
</evidence>
<evidence type="ECO:0000259" key="10">
    <source>
        <dbReference type="PROSITE" id="PS50011"/>
    </source>
</evidence>
<sequence>MELWIVDRAGAYSSGQIDLSKSHETLVRILSSYMLMSDQDLGLDPITSCDSDGRCFVAVLNGSSSIEKVEVHPIPITRPETLTTRGNMCLETKDSMYLLKFSWRSESVEPETKNFKKVKHVTGVITLNYSSDRYDIDEHRKGLKFSEVKKWYSNLGDPALSHGVTTRSRAKKFCISRQLTLAIFSSSCRPLKTSLTVREFVRGIRDAIIGHRNLHERGILHGDISPRNIILIEVDKTGASQGLLIDLDMASFRKDKKGKKQRERITRNIKYMALELLEAIDNEEKTLKQTYRHDLESFFYVLIVRCMSYGHKEAPHHLDAWSSAQKWTSWRAKASALGAFFGKQIIDKFATVIEGVEELAWSLRKILFEDAFLRLKTPEDPNVLYDPIIGVFDDTIKKLEGDQVFNKYSLISS</sequence>
<comment type="catalytic activity">
    <reaction evidence="9">
        <text>L-seryl-[protein] + ATP = O-phospho-L-seryl-[protein] + ADP + H(+)</text>
        <dbReference type="Rhea" id="RHEA:17989"/>
        <dbReference type="Rhea" id="RHEA-COMP:9863"/>
        <dbReference type="Rhea" id="RHEA-COMP:11604"/>
        <dbReference type="ChEBI" id="CHEBI:15378"/>
        <dbReference type="ChEBI" id="CHEBI:29999"/>
        <dbReference type="ChEBI" id="CHEBI:30616"/>
        <dbReference type="ChEBI" id="CHEBI:83421"/>
        <dbReference type="ChEBI" id="CHEBI:456216"/>
        <dbReference type="EC" id="2.7.11.1"/>
    </reaction>
</comment>
<dbReference type="AlphaFoldDB" id="A0A383UJK0"/>
<dbReference type="PROSITE" id="PS50011">
    <property type="entry name" value="PROTEIN_KINASE_DOM"/>
    <property type="match status" value="1"/>
</dbReference>
<dbReference type="InterPro" id="IPR008266">
    <property type="entry name" value="Tyr_kinase_AS"/>
</dbReference>
<comment type="subunit">
    <text evidence="2">Component of the EKC/KEOPS complex composed of at least BUD32, CGI121, GON7, KAE1 and PCC1; the whole complex dimerizes.</text>
</comment>
<dbReference type="Gene3D" id="1.10.510.10">
    <property type="entry name" value="Transferase(Phosphotransferase) domain 1"/>
    <property type="match status" value="1"/>
</dbReference>
<dbReference type="PANTHER" id="PTHR38248">
    <property type="entry name" value="FUNK1 6"/>
    <property type="match status" value="1"/>
</dbReference>
<dbReference type="GO" id="GO:0004674">
    <property type="term" value="F:protein serine/threonine kinase activity"/>
    <property type="evidence" value="ECO:0007669"/>
    <property type="project" value="UniProtKB-EC"/>
</dbReference>
<evidence type="ECO:0000256" key="5">
    <source>
        <dbReference type="ARBA" id="ARBA00019973"/>
    </source>
</evidence>